<feature type="transmembrane region" description="Helical" evidence="8">
    <location>
        <begin position="253"/>
        <end position="273"/>
    </location>
</feature>
<keyword evidence="3 8" id="KW-1133">Transmembrane helix</keyword>
<dbReference type="GO" id="GO:0098852">
    <property type="term" value="C:lytic vacuole membrane"/>
    <property type="evidence" value="ECO:0007669"/>
    <property type="project" value="UniProtKB-ARBA"/>
</dbReference>
<keyword evidence="4 8" id="KW-0472">Membrane</keyword>
<sequence length="318" mass="34205">MAATMLDASLTAQEALSGVFGSISLAAWIFLLVCAMSILAPWLVENYKAGSADGISIAFLAVWFIGDITNLIGAAWAGLVPTVIALAVYFCFADLILIAQCLYYNIRNARRVRKVSEASSSRDSVEQPLLGRRDSDNLGLPGSRRRSSAASRRRDSAGHVDSLAGIAEEEGGASEWKKNTLSILGVCLAGAVGWTIAWATGVWRPTPVDAGAGNEEIAPGAQVLGYASAVCYLGARLPQIYKNWREQSCEGLSLLFFLLSLLGNLTYGMGILFHSLEKEYFLTNLPWLIGSLGTMVEDVTIFFQFRLYGDKSAQSAAV</sequence>
<reference evidence="9 10" key="1">
    <citation type="submission" date="2017-01" db="EMBL/GenBank/DDBJ databases">
        <title>Draft genome sequence of Diplodia seriata F98.1, a fungal species involved in grapevine trunk diseases.</title>
        <authorList>
            <person name="Robert-Siegwald G."/>
            <person name="Vallet J."/>
            <person name="Abou-Mansour E."/>
            <person name="Xu J."/>
            <person name="Rey P."/>
            <person name="Bertsch C."/>
            <person name="Rego C."/>
            <person name="Larignon P."/>
            <person name="Fontaine F."/>
            <person name="Lebrun M.-H."/>
        </authorList>
    </citation>
    <scope>NUCLEOTIDE SEQUENCE [LARGE SCALE GENOMIC DNA]</scope>
    <source>
        <strain evidence="9 10">F98.1</strain>
    </source>
</reference>
<evidence type="ECO:0000256" key="2">
    <source>
        <dbReference type="ARBA" id="ARBA00022692"/>
    </source>
</evidence>
<organism evidence="9 10">
    <name type="scientific">Diplodia seriata</name>
    <dbReference type="NCBI Taxonomy" id="420778"/>
    <lineage>
        <taxon>Eukaryota</taxon>
        <taxon>Fungi</taxon>
        <taxon>Dikarya</taxon>
        <taxon>Ascomycota</taxon>
        <taxon>Pezizomycotina</taxon>
        <taxon>Dothideomycetes</taxon>
        <taxon>Dothideomycetes incertae sedis</taxon>
        <taxon>Botryosphaeriales</taxon>
        <taxon>Botryosphaeriaceae</taxon>
        <taxon>Diplodia</taxon>
    </lineage>
</organism>
<evidence type="ECO:0000256" key="4">
    <source>
        <dbReference type="ARBA" id="ARBA00023136"/>
    </source>
</evidence>
<dbReference type="FunFam" id="1.20.1280.290:FF:000009">
    <property type="entry name" value="PQ loop repeat family protein"/>
    <property type="match status" value="1"/>
</dbReference>
<evidence type="ECO:0000313" key="9">
    <source>
        <dbReference type="EMBL" id="OMP83428.1"/>
    </source>
</evidence>
<feature type="transmembrane region" description="Helical" evidence="8">
    <location>
        <begin position="285"/>
        <end position="305"/>
    </location>
</feature>
<evidence type="ECO:0000256" key="3">
    <source>
        <dbReference type="ARBA" id="ARBA00022989"/>
    </source>
</evidence>
<evidence type="ECO:0000256" key="5">
    <source>
        <dbReference type="ARBA" id="ARBA00038039"/>
    </source>
</evidence>
<keyword evidence="2 8" id="KW-0812">Transmembrane</keyword>
<dbReference type="PANTHER" id="PTHR16201:SF44">
    <property type="entry name" value="SEVEN TRANSMEMBRANE PROTEIN 1"/>
    <property type="match status" value="1"/>
</dbReference>
<feature type="transmembrane region" description="Helical" evidence="8">
    <location>
        <begin position="83"/>
        <end position="104"/>
    </location>
</feature>
<dbReference type="Proteomes" id="UP000190776">
    <property type="component" value="Unassembled WGS sequence"/>
</dbReference>
<comment type="subcellular location">
    <subcellularLocation>
        <location evidence="1">Membrane</location>
        <topology evidence="1">Multi-pass membrane protein</topology>
    </subcellularLocation>
</comment>
<evidence type="ECO:0000256" key="6">
    <source>
        <dbReference type="ARBA" id="ARBA00050768"/>
    </source>
</evidence>
<comment type="similarity">
    <text evidence="5">Belongs to the laat-1 family.</text>
</comment>
<feature type="transmembrane region" description="Helical" evidence="8">
    <location>
        <begin position="181"/>
        <end position="203"/>
    </location>
</feature>
<dbReference type="Gene3D" id="1.20.1280.290">
    <property type="match status" value="2"/>
</dbReference>
<dbReference type="PANTHER" id="PTHR16201">
    <property type="entry name" value="SEVEN TRANSMEMBRANE PROTEIN 1-RELATED"/>
    <property type="match status" value="1"/>
</dbReference>
<dbReference type="OrthoDB" id="8048523at2759"/>
<gene>
    <name evidence="9" type="ORF">BK809_0004809</name>
</gene>
<dbReference type="SMART" id="SM00679">
    <property type="entry name" value="CTNS"/>
    <property type="match status" value="2"/>
</dbReference>
<dbReference type="GO" id="GO:0034486">
    <property type="term" value="P:vacuolar transmembrane transport"/>
    <property type="evidence" value="ECO:0007669"/>
    <property type="project" value="UniProtKB-ARBA"/>
</dbReference>
<dbReference type="EMBL" id="MSZU01000111">
    <property type="protein sequence ID" value="OMP83428.1"/>
    <property type="molecule type" value="Genomic_DNA"/>
</dbReference>
<evidence type="ECO:0000256" key="1">
    <source>
        <dbReference type="ARBA" id="ARBA00004141"/>
    </source>
</evidence>
<comment type="caution">
    <text evidence="9">The sequence shown here is derived from an EMBL/GenBank/DDBJ whole genome shotgun (WGS) entry which is preliminary data.</text>
</comment>
<feature type="transmembrane region" description="Helical" evidence="8">
    <location>
        <begin position="223"/>
        <end position="241"/>
    </location>
</feature>
<dbReference type="STRING" id="420778.A0A1S8B7T2"/>
<evidence type="ECO:0000256" key="7">
    <source>
        <dbReference type="SAM" id="MobiDB-lite"/>
    </source>
</evidence>
<protein>
    <submittedName>
        <fullName evidence="9">Protein RTC2</fullName>
    </submittedName>
</protein>
<dbReference type="GO" id="GO:0015174">
    <property type="term" value="F:basic amino acid transmembrane transporter activity"/>
    <property type="evidence" value="ECO:0007669"/>
    <property type="project" value="UniProtKB-ARBA"/>
</dbReference>
<proteinExistence type="inferred from homology"/>
<name>A0A1S8B7T2_9PEZI</name>
<dbReference type="AlphaFoldDB" id="A0A1S8B7T2"/>
<dbReference type="FunFam" id="1.20.1280.290:FF:000012">
    <property type="entry name" value="Vacuolar membrane PQ loop repeat protein"/>
    <property type="match status" value="1"/>
</dbReference>
<comment type="catalytic activity">
    <reaction evidence="6">
        <text>L-histidine(out) + L-arginine(in) = L-histidine(in) + L-arginine(out)</text>
        <dbReference type="Rhea" id="RHEA:71063"/>
        <dbReference type="ChEBI" id="CHEBI:32682"/>
        <dbReference type="ChEBI" id="CHEBI:57595"/>
    </reaction>
</comment>
<accession>A0A1S8B7T2</accession>
<dbReference type="InterPro" id="IPR051415">
    <property type="entry name" value="LAAT-1"/>
</dbReference>
<feature type="transmembrane region" description="Helical" evidence="8">
    <location>
        <begin position="56"/>
        <end position="77"/>
    </location>
</feature>
<dbReference type="Pfam" id="PF04193">
    <property type="entry name" value="PQ-loop"/>
    <property type="match status" value="2"/>
</dbReference>
<feature type="region of interest" description="Disordered" evidence="7">
    <location>
        <begin position="123"/>
        <end position="156"/>
    </location>
</feature>
<evidence type="ECO:0000313" key="10">
    <source>
        <dbReference type="Proteomes" id="UP000190776"/>
    </source>
</evidence>
<feature type="transmembrane region" description="Helical" evidence="8">
    <location>
        <begin position="20"/>
        <end position="44"/>
    </location>
</feature>
<dbReference type="InterPro" id="IPR006603">
    <property type="entry name" value="PQ-loop_rpt"/>
</dbReference>
<evidence type="ECO:0000256" key="8">
    <source>
        <dbReference type="SAM" id="Phobius"/>
    </source>
</evidence>